<dbReference type="GO" id="GO:0030286">
    <property type="term" value="C:dynein complex"/>
    <property type="evidence" value="ECO:0007669"/>
    <property type="project" value="InterPro"/>
</dbReference>
<gene>
    <name evidence="2" type="ORF">EYF80_057200</name>
</gene>
<dbReference type="Pfam" id="PF08393">
    <property type="entry name" value="DHC_N2"/>
    <property type="match status" value="1"/>
</dbReference>
<dbReference type="AlphaFoldDB" id="A0A4Z2EV05"/>
<keyword evidence="3" id="KW-1185">Reference proteome</keyword>
<accession>A0A4Z2EV05</accession>
<name>A0A4Z2EV05_9TELE</name>
<sequence>MELSVLTADVQKLDARCELWALRAESTAWMDQWEQLLLSQVVVSQAQGNISRWKERALSLASVIPTHDALLQDTSGTLQSFSCRVAFLSALQSPSLKQRHWKDLLQGQLYDPEKEVKVSQLMSQQLDHTRITKVCRDAQVQSSMEQSFQKLRLAWSCRLFQLETFTLPGPDLQPDATVIITVNIVNVRGRGVGPPGPLTLRPAGLEVLSAEMESDVMSVSAMAASPHSATFRLQIQAWLRSVAALGKLGGNTDL</sequence>
<dbReference type="InterPro" id="IPR013602">
    <property type="entry name" value="Dynein_heavy_linker"/>
</dbReference>
<dbReference type="Proteomes" id="UP000314294">
    <property type="component" value="Unassembled WGS sequence"/>
</dbReference>
<dbReference type="GO" id="GO:0007018">
    <property type="term" value="P:microtubule-based movement"/>
    <property type="evidence" value="ECO:0007669"/>
    <property type="project" value="InterPro"/>
</dbReference>
<dbReference type="GO" id="GO:0051959">
    <property type="term" value="F:dynein light intermediate chain binding"/>
    <property type="evidence" value="ECO:0007669"/>
    <property type="project" value="InterPro"/>
</dbReference>
<evidence type="ECO:0000259" key="1">
    <source>
        <dbReference type="Pfam" id="PF08393"/>
    </source>
</evidence>
<dbReference type="GO" id="GO:0045505">
    <property type="term" value="F:dynein intermediate chain binding"/>
    <property type="evidence" value="ECO:0007669"/>
    <property type="project" value="InterPro"/>
</dbReference>
<feature type="domain" description="Dynein heavy chain linker" evidence="1">
    <location>
        <begin position="12"/>
        <end position="243"/>
    </location>
</feature>
<evidence type="ECO:0000313" key="2">
    <source>
        <dbReference type="EMBL" id="TNN32639.1"/>
    </source>
</evidence>
<proteinExistence type="predicted"/>
<reference evidence="2 3" key="1">
    <citation type="submission" date="2019-03" db="EMBL/GenBank/DDBJ databases">
        <title>First draft genome of Liparis tanakae, snailfish: a comprehensive survey of snailfish specific genes.</title>
        <authorList>
            <person name="Kim W."/>
            <person name="Song I."/>
            <person name="Jeong J.-H."/>
            <person name="Kim D."/>
            <person name="Kim S."/>
            <person name="Ryu S."/>
            <person name="Song J.Y."/>
            <person name="Lee S.K."/>
        </authorList>
    </citation>
    <scope>NUCLEOTIDE SEQUENCE [LARGE SCALE GENOMIC DNA]</scope>
    <source>
        <tissue evidence="2">Muscle</tissue>
    </source>
</reference>
<dbReference type="PANTHER" id="PTHR45703">
    <property type="entry name" value="DYNEIN HEAVY CHAIN"/>
    <property type="match status" value="1"/>
</dbReference>
<evidence type="ECO:0000313" key="3">
    <source>
        <dbReference type="Proteomes" id="UP000314294"/>
    </source>
</evidence>
<protein>
    <recommendedName>
        <fullName evidence="1">Dynein heavy chain linker domain-containing protein</fullName>
    </recommendedName>
</protein>
<dbReference type="InterPro" id="IPR026983">
    <property type="entry name" value="DHC"/>
</dbReference>
<comment type="caution">
    <text evidence="2">The sequence shown here is derived from an EMBL/GenBank/DDBJ whole genome shotgun (WGS) entry which is preliminary data.</text>
</comment>
<dbReference type="PANTHER" id="PTHR45703:SF36">
    <property type="entry name" value="DYNEIN HEAVY CHAIN, CYTOPLASMIC"/>
    <property type="match status" value="1"/>
</dbReference>
<organism evidence="2 3">
    <name type="scientific">Liparis tanakae</name>
    <name type="common">Tanaka's snailfish</name>
    <dbReference type="NCBI Taxonomy" id="230148"/>
    <lineage>
        <taxon>Eukaryota</taxon>
        <taxon>Metazoa</taxon>
        <taxon>Chordata</taxon>
        <taxon>Craniata</taxon>
        <taxon>Vertebrata</taxon>
        <taxon>Euteleostomi</taxon>
        <taxon>Actinopterygii</taxon>
        <taxon>Neopterygii</taxon>
        <taxon>Teleostei</taxon>
        <taxon>Neoteleostei</taxon>
        <taxon>Acanthomorphata</taxon>
        <taxon>Eupercaria</taxon>
        <taxon>Perciformes</taxon>
        <taxon>Cottioidei</taxon>
        <taxon>Cottales</taxon>
        <taxon>Liparidae</taxon>
        <taxon>Liparis</taxon>
    </lineage>
</organism>
<dbReference type="EMBL" id="SRLO01002575">
    <property type="protein sequence ID" value="TNN32639.1"/>
    <property type="molecule type" value="Genomic_DNA"/>
</dbReference>